<dbReference type="PROSITE" id="PS51083">
    <property type="entry name" value="ZF_HIT"/>
    <property type="match status" value="1"/>
</dbReference>
<protein>
    <submittedName>
        <fullName evidence="3">Zinc finger HIT domain-containing protein 2</fullName>
    </submittedName>
</protein>
<dbReference type="Pfam" id="PF04438">
    <property type="entry name" value="zf-HIT"/>
    <property type="match status" value="1"/>
</dbReference>
<reference evidence="3" key="1">
    <citation type="submission" date="2019-05" db="EMBL/GenBank/DDBJ databases">
        <title>Annotation for the trematode Paragonimus heterotremus.</title>
        <authorList>
            <person name="Choi Y.-J."/>
        </authorList>
    </citation>
    <scope>NUCLEOTIDE SEQUENCE</scope>
    <source>
        <strain evidence="3">LC</strain>
    </source>
</reference>
<sequence length="434" mass="49003">MSASLNSNPVCTRVCAVCLQPSGYVCPRCGINYCSLECYRDVAHRKCSEEFYRECCVNSLRNDVTNRSDRVRMLDILRREAAAEQISLSAAQTLTTDDDSADKSDESSVSDSFSTRFENLRLESDDVDSETIWSCLTRKEQRDFCRLLNSGELSNYIPVWNPWWYETSRAKIEVVSLTGDQKFPQFPLTQSLRSLLPSGKLPHCSVTFTLMDVLLGYAFICRLYNGDVMDLTLDALHILCQIVASFGITKYNKLTSTVMENKEPCTVPRYTSTSQVAASIQTRLCNLQLPCGPQLMIVLLEDLAALVSSSENTFRALNEIRTLIVSGQTELNSQHPNESRVTRRQLLKTDQKLVFLLACFNPKDPVALQWQSSIQPPMNVLVSFVLCMHLTNFKTHDQLSVKPAAGPNWRKMIRENVGTQTQESPLITECRTNK</sequence>
<dbReference type="PANTHER" id="PTHR15555:SF0">
    <property type="entry name" value="ZINC FINGER HIT DOMAIN-CONTAINING PROTEIN 2"/>
    <property type="match status" value="1"/>
</dbReference>
<dbReference type="PANTHER" id="PTHR15555">
    <property type="entry name" value="ZINC FINGER HIT DOMAIN CONTAINING PROTEIN 2 PROTEIN FON -RELATED"/>
    <property type="match status" value="1"/>
</dbReference>
<dbReference type="InterPro" id="IPR007529">
    <property type="entry name" value="Znf_HIT"/>
</dbReference>
<dbReference type="EMBL" id="LUCH01003228">
    <property type="protein sequence ID" value="KAF5400393.1"/>
    <property type="molecule type" value="Genomic_DNA"/>
</dbReference>
<accession>A0A8J4T764</accession>
<name>A0A8J4T764_9TREM</name>
<comment type="caution">
    <text evidence="3">The sequence shown here is derived from an EMBL/GenBank/DDBJ whole genome shotgun (WGS) entry which is preliminary data.</text>
</comment>
<keyword evidence="1" id="KW-0479">Metal-binding</keyword>
<keyword evidence="1" id="KW-0863">Zinc-finger</keyword>
<proteinExistence type="predicted"/>
<gene>
    <name evidence="3" type="ORF">PHET_06357</name>
</gene>
<evidence type="ECO:0000313" key="3">
    <source>
        <dbReference type="EMBL" id="KAF5400393.1"/>
    </source>
</evidence>
<dbReference type="InterPro" id="IPR039646">
    <property type="entry name" value="ZNHIT2"/>
</dbReference>
<keyword evidence="1" id="KW-0862">Zinc</keyword>
<organism evidence="3 4">
    <name type="scientific">Paragonimus heterotremus</name>
    <dbReference type="NCBI Taxonomy" id="100268"/>
    <lineage>
        <taxon>Eukaryota</taxon>
        <taxon>Metazoa</taxon>
        <taxon>Spiralia</taxon>
        <taxon>Lophotrochozoa</taxon>
        <taxon>Platyhelminthes</taxon>
        <taxon>Trematoda</taxon>
        <taxon>Digenea</taxon>
        <taxon>Plagiorchiida</taxon>
        <taxon>Troglotremata</taxon>
        <taxon>Troglotrematidae</taxon>
        <taxon>Paragonimus</taxon>
    </lineage>
</organism>
<dbReference type="CDD" id="cd23024">
    <property type="entry name" value="zf-HIT_ZNHIT2-3"/>
    <property type="match status" value="1"/>
</dbReference>
<evidence type="ECO:0000256" key="1">
    <source>
        <dbReference type="PROSITE-ProRule" id="PRU00453"/>
    </source>
</evidence>
<evidence type="ECO:0000313" key="4">
    <source>
        <dbReference type="Proteomes" id="UP000748531"/>
    </source>
</evidence>
<feature type="domain" description="HIT-type" evidence="2">
    <location>
        <begin position="15"/>
        <end position="47"/>
    </location>
</feature>
<dbReference type="AlphaFoldDB" id="A0A8J4T764"/>
<evidence type="ECO:0000259" key="2">
    <source>
        <dbReference type="PROSITE" id="PS51083"/>
    </source>
</evidence>
<dbReference type="OrthoDB" id="10005492at2759"/>
<dbReference type="Gene3D" id="3.30.60.190">
    <property type="match status" value="1"/>
</dbReference>
<keyword evidence="4" id="KW-1185">Reference proteome</keyword>
<dbReference type="GO" id="GO:0008270">
    <property type="term" value="F:zinc ion binding"/>
    <property type="evidence" value="ECO:0007669"/>
    <property type="project" value="UniProtKB-UniRule"/>
</dbReference>
<dbReference type="Proteomes" id="UP000748531">
    <property type="component" value="Unassembled WGS sequence"/>
</dbReference>